<dbReference type="PANTHER" id="PTHR33463:SF204">
    <property type="entry name" value="NB-ARC DOMAIN-CONTAINING PROTEIN"/>
    <property type="match status" value="1"/>
</dbReference>
<protein>
    <submittedName>
        <fullName evidence="4">Disease resistance protein RPS2</fullName>
    </submittedName>
</protein>
<organism evidence="4">
    <name type="scientific">Anthurium amnicola</name>
    <dbReference type="NCBI Taxonomy" id="1678845"/>
    <lineage>
        <taxon>Eukaryota</taxon>
        <taxon>Viridiplantae</taxon>
        <taxon>Streptophyta</taxon>
        <taxon>Embryophyta</taxon>
        <taxon>Tracheophyta</taxon>
        <taxon>Spermatophyta</taxon>
        <taxon>Magnoliopsida</taxon>
        <taxon>Liliopsida</taxon>
        <taxon>Araceae</taxon>
        <taxon>Pothoideae</taxon>
        <taxon>Potheae</taxon>
        <taxon>Anthurium</taxon>
    </lineage>
</organism>
<reference evidence="4" key="1">
    <citation type="submission" date="2015-07" db="EMBL/GenBank/DDBJ databases">
        <title>Transcriptome Assembly of Anthurium amnicola.</title>
        <authorList>
            <person name="Suzuki J."/>
        </authorList>
    </citation>
    <scope>NUCLEOTIDE SEQUENCE</scope>
</reference>
<dbReference type="InterPro" id="IPR042197">
    <property type="entry name" value="Apaf_helical"/>
</dbReference>
<dbReference type="AlphaFoldDB" id="A0A1D1XT57"/>
<gene>
    <name evidence="4" type="primary">RPS2_47</name>
    <name evidence="4" type="ORF">g.32700</name>
</gene>
<evidence type="ECO:0000313" key="4">
    <source>
        <dbReference type="EMBL" id="JAT45577.1"/>
    </source>
</evidence>
<feature type="domain" description="AAA+ ATPase" evidence="3">
    <location>
        <begin position="174"/>
        <end position="327"/>
    </location>
</feature>
<dbReference type="FunFam" id="3.40.50.300:FF:001091">
    <property type="entry name" value="Probable disease resistance protein At1g61300"/>
    <property type="match status" value="1"/>
</dbReference>
<evidence type="ECO:0000256" key="1">
    <source>
        <dbReference type="ARBA" id="ARBA00022821"/>
    </source>
</evidence>
<dbReference type="SMART" id="SM00382">
    <property type="entry name" value="AAA"/>
    <property type="match status" value="1"/>
</dbReference>
<dbReference type="GO" id="GO:0005524">
    <property type="term" value="F:ATP binding"/>
    <property type="evidence" value="ECO:0007669"/>
    <property type="project" value="UniProtKB-KW"/>
</dbReference>
<dbReference type="EMBL" id="GDJX01022359">
    <property type="protein sequence ID" value="JAT45577.1"/>
    <property type="molecule type" value="Transcribed_RNA"/>
</dbReference>
<accession>A0A1D1XT57</accession>
<dbReference type="CDD" id="cd01983">
    <property type="entry name" value="SIMIBI"/>
    <property type="match status" value="1"/>
</dbReference>
<keyword evidence="1" id="KW-0611">Plant defense</keyword>
<dbReference type="Pfam" id="PF00931">
    <property type="entry name" value="NB-ARC"/>
    <property type="match status" value="1"/>
</dbReference>
<dbReference type="PANTHER" id="PTHR33463">
    <property type="entry name" value="NB-ARC DOMAIN-CONTAINING PROTEIN-RELATED"/>
    <property type="match status" value="1"/>
</dbReference>
<keyword evidence="2" id="KW-0067">ATP-binding</keyword>
<proteinExistence type="predicted"/>
<dbReference type="Gene3D" id="3.40.50.300">
    <property type="entry name" value="P-loop containing nucleotide triphosphate hydrolases"/>
    <property type="match status" value="1"/>
</dbReference>
<dbReference type="SUPFAM" id="SSF52540">
    <property type="entry name" value="P-loop containing nucleoside triphosphate hydrolases"/>
    <property type="match status" value="1"/>
</dbReference>
<dbReference type="InterPro" id="IPR003593">
    <property type="entry name" value="AAA+_ATPase"/>
</dbReference>
<sequence length="511" mass="56981">MAFIFLLTEALTNPLFDVIASTSRVDARAEKLLEEGLRLIDLRYQVQSSVDAAERLQWVPKLEVKDWLERTGALLQELDAFGRQFREWRDELQGPCLFLLTCGCPMLSAYRLGTRAAQLHHRVQGYIEEGRHLGGVAQPPPLLPVEKVPSFTLRIVGRQDTLDEIKSCLGEDDPARVIGICGMGGVGKTTLLVEINNSLIGRNTAGLVEIKNSLIGRKTAGFDMVVWATLSRDFTVERLQRDIAKRCGLSLPDGDDGRSMQRLLFDFLSTKTFLLILDDVWTDFDLVEVGIPLPNHENRSKIVFTTRSEHVCSDMDAERRIQVDPLNKEHSWELFRTRVPEKLLDDPSISEHSEWVVDACGGLPLALICLGRTMASKRSAGRWALARELIRDSPTGLRGMDQVMYSLKLSFDGLASDLTRICLLHITSVFPHGQAIVEEQLVISLVQGGPLRDKEAGVARQRGYNVIGDLVAEFLLQTCTVDGTNQVKIHPMVGIMALHVAQQRGLMMPPV</sequence>
<keyword evidence="2" id="KW-0547">Nucleotide-binding</keyword>
<dbReference type="InterPro" id="IPR027417">
    <property type="entry name" value="P-loop_NTPase"/>
</dbReference>
<evidence type="ECO:0000256" key="2">
    <source>
        <dbReference type="ARBA" id="ARBA00022840"/>
    </source>
</evidence>
<dbReference type="GO" id="GO:0006952">
    <property type="term" value="P:defense response"/>
    <property type="evidence" value="ECO:0007669"/>
    <property type="project" value="UniProtKB-KW"/>
</dbReference>
<dbReference type="PRINTS" id="PR00364">
    <property type="entry name" value="DISEASERSIST"/>
</dbReference>
<dbReference type="InterPro" id="IPR002182">
    <property type="entry name" value="NB-ARC"/>
</dbReference>
<dbReference type="Gene3D" id="1.10.8.430">
    <property type="entry name" value="Helical domain of apoptotic protease-activating factors"/>
    <property type="match status" value="1"/>
</dbReference>
<dbReference type="InterPro" id="IPR050905">
    <property type="entry name" value="Plant_NBS-LRR"/>
</dbReference>
<evidence type="ECO:0000259" key="3">
    <source>
        <dbReference type="SMART" id="SM00382"/>
    </source>
</evidence>
<name>A0A1D1XT57_9ARAE</name>
<dbReference type="GO" id="GO:0043531">
    <property type="term" value="F:ADP binding"/>
    <property type="evidence" value="ECO:0007669"/>
    <property type="project" value="InterPro"/>
</dbReference>